<dbReference type="EMBL" id="KN820154">
    <property type="protein sequence ID" value="KIJ06794.1"/>
    <property type="molecule type" value="Genomic_DNA"/>
</dbReference>
<organism evidence="1 2">
    <name type="scientific">Paxillus involutus ATCC 200175</name>
    <dbReference type="NCBI Taxonomy" id="664439"/>
    <lineage>
        <taxon>Eukaryota</taxon>
        <taxon>Fungi</taxon>
        <taxon>Dikarya</taxon>
        <taxon>Basidiomycota</taxon>
        <taxon>Agaricomycotina</taxon>
        <taxon>Agaricomycetes</taxon>
        <taxon>Agaricomycetidae</taxon>
        <taxon>Boletales</taxon>
        <taxon>Paxilineae</taxon>
        <taxon>Paxillaceae</taxon>
        <taxon>Paxillus</taxon>
    </lineage>
</organism>
<evidence type="ECO:0000313" key="1">
    <source>
        <dbReference type="EMBL" id="KIJ06794.1"/>
    </source>
</evidence>
<reference evidence="1 2" key="1">
    <citation type="submission" date="2014-06" db="EMBL/GenBank/DDBJ databases">
        <authorList>
            <consortium name="DOE Joint Genome Institute"/>
            <person name="Kuo A."/>
            <person name="Kohler A."/>
            <person name="Nagy L.G."/>
            <person name="Floudas D."/>
            <person name="Copeland A."/>
            <person name="Barry K.W."/>
            <person name="Cichocki N."/>
            <person name="Veneault-Fourrey C."/>
            <person name="LaButti K."/>
            <person name="Lindquist E.A."/>
            <person name="Lipzen A."/>
            <person name="Lundell T."/>
            <person name="Morin E."/>
            <person name="Murat C."/>
            <person name="Sun H."/>
            <person name="Tunlid A."/>
            <person name="Henrissat B."/>
            <person name="Grigoriev I.V."/>
            <person name="Hibbett D.S."/>
            <person name="Martin F."/>
            <person name="Nordberg H.P."/>
            <person name="Cantor M.N."/>
            <person name="Hua S.X."/>
        </authorList>
    </citation>
    <scope>NUCLEOTIDE SEQUENCE [LARGE SCALE GENOMIC DNA]</scope>
    <source>
        <strain evidence="1 2">ATCC 200175</strain>
    </source>
</reference>
<protein>
    <submittedName>
        <fullName evidence="1">Uncharacterized protein</fullName>
    </submittedName>
</protein>
<feature type="non-terminal residue" evidence="1">
    <location>
        <position position="1"/>
    </location>
</feature>
<dbReference type="Proteomes" id="UP000053647">
    <property type="component" value="Unassembled WGS sequence"/>
</dbReference>
<name>A0A0C9SMU7_PAXIN</name>
<evidence type="ECO:0000313" key="2">
    <source>
        <dbReference type="Proteomes" id="UP000053647"/>
    </source>
</evidence>
<reference evidence="2" key="2">
    <citation type="submission" date="2015-01" db="EMBL/GenBank/DDBJ databases">
        <title>Evolutionary Origins and Diversification of the Mycorrhizal Mutualists.</title>
        <authorList>
            <consortium name="DOE Joint Genome Institute"/>
            <consortium name="Mycorrhizal Genomics Consortium"/>
            <person name="Kohler A."/>
            <person name="Kuo A."/>
            <person name="Nagy L.G."/>
            <person name="Floudas D."/>
            <person name="Copeland A."/>
            <person name="Barry K.W."/>
            <person name="Cichocki N."/>
            <person name="Veneault-Fourrey C."/>
            <person name="LaButti K."/>
            <person name="Lindquist E.A."/>
            <person name="Lipzen A."/>
            <person name="Lundell T."/>
            <person name="Morin E."/>
            <person name="Murat C."/>
            <person name="Riley R."/>
            <person name="Ohm R."/>
            <person name="Sun H."/>
            <person name="Tunlid A."/>
            <person name="Henrissat B."/>
            <person name="Grigoriev I.V."/>
            <person name="Hibbett D.S."/>
            <person name="Martin F."/>
        </authorList>
    </citation>
    <scope>NUCLEOTIDE SEQUENCE [LARGE SCALE GENOMIC DNA]</scope>
    <source>
        <strain evidence="2">ATCC 200175</strain>
    </source>
</reference>
<sequence length="67" mass="7708">PNAASEHLYDTWRTLLPTLVVSYLQYSAWTIGKPLRAFSKIITLCNQSVCERKSMKLLCLLFDRTCV</sequence>
<keyword evidence="2" id="KW-1185">Reference proteome</keyword>
<accession>A0A0C9SMU7</accession>
<dbReference type="AlphaFoldDB" id="A0A0C9SMU7"/>
<dbReference type="OrthoDB" id="2684418at2759"/>
<feature type="non-terminal residue" evidence="1">
    <location>
        <position position="67"/>
    </location>
</feature>
<gene>
    <name evidence="1" type="ORF">PAXINDRAFT_33689</name>
</gene>
<dbReference type="HOGENOM" id="CLU_191666_0_0_1"/>
<proteinExistence type="predicted"/>